<comment type="caution">
    <text evidence="3">The sequence shown here is derived from an EMBL/GenBank/DDBJ whole genome shotgun (WGS) entry which is preliminary data.</text>
</comment>
<dbReference type="Gene3D" id="3.90.210.10">
    <property type="entry name" value="Heat-Labile Enterotoxin, subunit A"/>
    <property type="match status" value="1"/>
</dbReference>
<feature type="domain" description="Pierisin-like" evidence="2">
    <location>
        <begin position="21"/>
        <end position="87"/>
    </location>
</feature>
<proteinExistence type="predicted"/>
<protein>
    <recommendedName>
        <fullName evidence="2">Pierisin-like domain-containing protein</fullName>
    </recommendedName>
</protein>
<organism evidence="3 4">
    <name type="scientific">Kribbella orskensis</name>
    <dbReference type="NCBI Taxonomy" id="2512216"/>
    <lineage>
        <taxon>Bacteria</taxon>
        <taxon>Bacillati</taxon>
        <taxon>Actinomycetota</taxon>
        <taxon>Actinomycetes</taxon>
        <taxon>Propionibacteriales</taxon>
        <taxon>Kribbellaceae</taxon>
        <taxon>Kribbella</taxon>
    </lineage>
</organism>
<dbReference type="Proteomes" id="UP000295818">
    <property type="component" value="Unassembled WGS sequence"/>
</dbReference>
<keyword evidence="4" id="KW-1185">Reference proteome</keyword>
<evidence type="ECO:0000259" key="2">
    <source>
        <dbReference type="Pfam" id="PF22596"/>
    </source>
</evidence>
<accession>A0ABY2BCZ5</accession>
<dbReference type="Pfam" id="PF22596">
    <property type="entry name" value="Scabin-like"/>
    <property type="match status" value="1"/>
</dbReference>
<reference evidence="3 4" key="1">
    <citation type="journal article" date="2015" name="Stand. Genomic Sci.">
        <title>Genomic Encyclopedia of Bacterial and Archaeal Type Strains, Phase III: the genomes of soil and plant-associated and newly described type strains.</title>
        <authorList>
            <person name="Whitman W.B."/>
            <person name="Woyke T."/>
            <person name="Klenk H.P."/>
            <person name="Zhou Y."/>
            <person name="Lilburn T.G."/>
            <person name="Beck B.J."/>
            <person name="De Vos P."/>
            <person name="Vandamme P."/>
            <person name="Eisen J.A."/>
            <person name="Garrity G."/>
            <person name="Hugenholtz P."/>
            <person name="Kyrpides N.C."/>
        </authorList>
    </citation>
    <scope>NUCLEOTIDE SEQUENCE [LARGE SCALE GENOMIC DNA]</scope>
    <source>
        <strain evidence="3 4">VKM Ac-2538</strain>
    </source>
</reference>
<feature type="region of interest" description="Disordered" evidence="1">
    <location>
        <begin position="1"/>
        <end position="20"/>
    </location>
</feature>
<evidence type="ECO:0000256" key="1">
    <source>
        <dbReference type="SAM" id="MobiDB-lite"/>
    </source>
</evidence>
<evidence type="ECO:0000313" key="3">
    <source>
        <dbReference type="EMBL" id="TCO16681.1"/>
    </source>
</evidence>
<evidence type="ECO:0000313" key="4">
    <source>
        <dbReference type="Proteomes" id="UP000295818"/>
    </source>
</evidence>
<name>A0ABY2BCZ5_9ACTN</name>
<dbReference type="SUPFAM" id="SSF56399">
    <property type="entry name" value="ADP-ribosylation"/>
    <property type="match status" value="1"/>
</dbReference>
<dbReference type="InterPro" id="IPR054695">
    <property type="entry name" value="Pierisin-like_dom"/>
</dbReference>
<sequence>MARGRVRAGGPAGPVNESAKRGGERWIYEIADPGNGIDVRTALPLHKITLRSEKEISFVGEIAPEFIKCARFTAKWGWQGPRIQNPGFAGR</sequence>
<gene>
    <name evidence="3" type="ORF">EV644_11652</name>
</gene>
<dbReference type="EMBL" id="SLWM01000016">
    <property type="protein sequence ID" value="TCO16681.1"/>
    <property type="molecule type" value="Genomic_DNA"/>
</dbReference>